<organism evidence="1 2">
    <name type="scientific">Chryseobacterium camelliae</name>
    <dbReference type="NCBI Taxonomy" id="1265445"/>
    <lineage>
        <taxon>Bacteria</taxon>
        <taxon>Pseudomonadati</taxon>
        <taxon>Bacteroidota</taxon>
        <taxon>Flavobacteriia</taxon>
        <taxon>Flavobacteriales</taxon>
        <taxon>Weeksellaceae</taxon>
        <taxon>Chryseobacterium group</taxon>
        <taxon>Chryseobacterium</taxon>
    </lineage>
</organism>
<name>A0ABY7QKQ4_9FLAO</name>
<dbReference type="Proteomes" id="UP001210978">
    <property type="component" value="Chromosome"/>
</dbReference>
<accession>A0ABY7QKQ4</accession>
<sequence length="154" mass="16760">MAPACQHSITAYAGDPTTLKAVTFEGIPSKQLLSAAYNLTIGDYADLFTHTVNLFSQGMTIDTVCNLKALAVGAEVVAIVHQRDKGTDNKDAFWVYGFDNGLKIGEFTWNSNENNGNSIIPLASREPNLEKDPPLRLLLTDYTTTLAFFNSLGN</sequence>
<evidence type="ECO:0000313" key="2">
    <source>
        <dbReference type="Proteomes" id="UP001210978"/>
    </source>
</evidence>
<gene>
    <name evidence="1" type="ORF">PFY12_14535</name>
</gene>
<proteinExistence type="predicted"/>
<reference evidence="1 2" key="1">
    <citation type="submission" date="2023-01" db="EMBL/GenBank/DDBJ databases">
        <title>Complete genome of Chryseobacterium camelliae VAN22-5A.</title>
        <authorList>
            <person name="Zong G."/>
            <person name="Cao G."/>
        </authorList>
    </citation>
    <scope>NUCLEOTIDE SEQUENCE [LARGE SCALE GENOMIC DNA]</scope>
    <source>
        <strain evidence="1 2">VAN22-5A</strain>
    </source>
</reference>
<evidence type="ECO:0000313" key="1">
    <source>
        <dbReference type="EMBL" id="WBV60242.1"/>
    </source>
</evidence>
<protein>
    <submittedName>
        <fullName evidence="1">Uncharacterized protein</fullName>
    </submittedName>
</protein>
<keyword evidence="2" id="KW-1185">Reference proteome</keyword>
<dbReference type="EMBL" id="CP115859">
    <property type="protein sequence ID" value="WBV60242.1"/>
    <property type="molecule type" value="Genomic_DNA"/>
</dbReference>
<dbReference type="RefSeq" id="WP_271148578.1">
    <property type="nucleotide sequence ID" value="NZ_CP115859.1"/>
</dbReference>